<evidence type="ECO:0000313" key="1">
    <source>
        <dbReference type="EMBL" id="CAI8737613.1"/>
    </source>
</evidence>
<organism evidence="1 2">
    <name type="scientific">Methylococcus capsulatus</name>
    <dbReference type="NCBI Taxonomy" id="414"/>
    <lineage>
        <taxon>Bacteria</taxon>
        <taxon>Pseudomonadati</taxon>
        <taxon>Pseudomonadota</taxon>
        <taxon>Gammaproteobacteria</taxon>
        <taxon>Methylococcales</taxon>
        <taxon>Methylococcaceae</taxon>
        <taxon>Methylococcus</taxon>
    </lineage>
</organism>
<dbReference type="Proteomes" id="UP001158598">
    <property type="component" value="Chromosome"/>
</dbReference>
<proteinExistence type="predicted"/>
<dbReference type="RefSeq" id="WP_154656707.1">
    <property type="nucleotide sequence ID" value="NZ_OX458332.1"/>
</dbReference>
<protein>
    <recommendedName>
        <fullName evidence="3">DNA adenine methylase</fullName>
    </recommendedName>
</protein>
<dbReference type="AlphaFoldDB" id="A0AA35UA87"/>
<sequence>MAELARTIQGSMVISVNDIPEMREAFEGLPLGRIGIRYSFGKDRALFEALIIRNRG</sequence>
<evidence type="ECO:0008006" key="3">
    <source>
        <dbReference type="Google" id="ProtNLM"/>
    </source>
</evidence>
<accession>A0AA35UA87</accession>
<reference evidence="1" key="1">
    <citation type="submission" date="2023-03" db="EMBL/GenBank/DDBJ databases">
        <authorList>
            <person name="Pearce D."/>
        </authorList>
    </citation>
    <scope>NUCLEOTIDE SEQUENCE</scope>
    <source>
        <strain evidence="1">Mc</strain>
    </source>
</reference>
<name>A0AA35UA87_METCP</name>
<gene>
    <name evidence="1" type="ORF">MCNOR_0401</name>
</gene>
<evidence type="ECO:0000313" key="2">
    <source>
        <dbReference type="Proteomes" id="UP001158598"/>
    </source>
</evidence>
<dbReference type="EMBL" id="OX458332">
    <property type="protein sequence ID" value="CAI8737613.1"/>
    <property type="molecule type" value="Genomic_DNA"/>
</dbReference>